<evidence type="ECO:0000256" key="5">
    <source>
        <dbReference type="ARBA" id="ARBA00022679"/>
    </source>
</evidence>
<name>A0A8H8DJN0_9FUNG</name>
<sequence>MLPQILIICGSGLGGLAKTLESPTKEFAYSEIPNFVESTVAGHAGKLVFGKLSGVPAVCMVGRFHFYEGHRLEQTVLPVRVAKLLGVEILIGERWPRRHRNIAVVGSAILAPTKWIANQQWDLRRRNRGWFCQFYPLLPANTMEVTNAAGGLNPEYQVGDVMIMNDHLSIAGLAGQNPLVGPNIESMGPRFPAISDAYDFELRKFCYRTARAVGMPRAILREGVYAMVAGPSYESKAEARFLRSIGADVVGMSTVPEVIAARHCGLRVLGLSLVTNRVLMHVEPCADEEMKIEAAPYAAPAHHEEVLAASAARSREMQAFVAALVAEIKKIM</sequence>
<keyword evidence="9" id="KW-1185">Reference proteome</keyword>
<dbReference type="GO" id="GO:0005737">
    <property type="term" value="C:cytoplasm"/>
    <property type="evidence" value="ECO:0007669"/>
    <property type="project" value="TreeGrafter"/>
</dbReference>
<dbReference type="SUPFAM" id="SSF53167">
    <property type="entry name" value="Purine and uridine phosphorylases"/>
    <property type="match status" value="2"/>
</dbReference>
<evidence type="ECO:0000256" key="2">
    <source>
        <dbReference type="ARBA" id="ARBA00006751"/>
    </source>
</evidence>
<gene>
    <name evidence="8" type="ORF">BJ554DRAFT_6892</name>
</gene>
<dbReference type="PANTHER" id="PTHR11904">
    <property type="entry name" value="METHYLTHIOADENOSINE/PURINE NUCLEOSIDE PHOSPHORYLASE"/>
    <property type="match status" value="1"/>
</dbReference>
<dbReference type="OrthoDB" id="10261782at2759"/>
<evidence type="ECO:0000256" key="6">
    <source>
        <dbReference type="ARBA" id="ARBA00031036"/>
    </source>
</evidence>
<dbReference type="InterPro" id="IPR035994">
    <property type="entry name" value="Nucleoside_phosphorylase_sf"/>
</dbReference>
<dbReference type="Proteomes" id="UP000673691">
    <property type="component" value="Unassembled WGS sequence"/>
</dbReference>
<feature type="domain" description="Nucleoside phosphorylase" evidence="7">
    <location>
        <begin position="143"/>
        <end position="325"/>
    </location>
</feature>
<evidence type="ECO:0000313" key="9">
    <source>
        <dbReference type="Proteomes" id="UP000673691"/>
    </source>
</evidence>
<dbReference type="Pfam" id="PF01048">
    <property type="entry name" value="PNP_UDP_1"/>
    <property type="match status" value="1"/>
</dbReference>
<dbReference type="CDD" id="cd09009">
    <property type="entry name" value="PNP-EcPNPII_like"/>
    <property type="match status" value="1"/>
</dbReference>
<protein>
    <recommendedName>
        <fullName evidence="3">purine-nucleoside phosphorylase</fullName>
        <ecNumber evidence="3">2.4.2.1</ecNumber>
    </recommendedName>
    <alternativeName>
        <fullName evidence="6">Inosine-guanosine phosphorylase</fullName>
    </alternativeName>
</protein>
<proteinExistence type="inferred from homology"/>
<reference evidence="8 9" key="1">
    <citation type="journal article" name="Sci. Rep.">
        <title>Genome-scale phylogenetic analyses confirm Olpidium as the closest living zoosporic fungus to the non-flagellated, terrestrial fungi.</title>
        <authorList>
            <person name="Chang Y."/>
            <person name="Rochon D."/>
            <person name="Sekimoto S."/>
            <person name="Wang Y."/>
            <person name="Chovatia M."/>
            <person name="Sandor L."/>
            <person name="Salamov A."/>
            <person name="Grigoriev I.V."/>
            <person name="Stajich J.E."/>
            <person name="Spatafora J.W."/>
        </authorList>
    </citation>
    <scope>NUCLEOTIDE SEQUENCE [LARGE SCALE GENOMIC DNA]</scope>
    <source>
        <strain evidence="8">S191</strain>
    </source>
</reference>
<dbReference type="EMBL" id="JAEFCI010004370">
    <property type="protein sequence ID" value="KAG5460989.1"/>
    <property type="molecule type" value="Genomic_DNA"/>
</dbReference>
<dbReference type="GO" id="GO:0009116">
    <property type="term" value="P:nucleoside metabolic process"/>
    <property type="evidence" value="ECO:0007669"/>
    <property type="project" value="InterPro"/>
</dbReference>
<dbReference type="AlphaFoldDB" id="A0A8H8DJN0"/>
<evidence type="ECO:0000256" key="4">
    <source>
        <dbReference type="ARBA" id="ARBA00022676"/>
    </source>
</evidence>
<dbReference type="Gene3D" id="3.40.50.1580">
    <property type="entry name" value="Nucleoside phosphorylase domain"/>
    <property type="match status" value="2"/>
</dbReference>
<keyword evidence="4" id="KW-0328">Glycosyltransferase</keyword>
<dbReference type="InterPro" id="IPR000845">
    <property type="entry name" value="Nucleoside_phosphorylase_d"/>
</dbReference>
<accession>A0A8H8DJN0</accession>
<comment type="pathway">
    <text evidence="1">Purine metabolism; purine nucleoside salvage.</text>
</comment>
<evidence type="ECO:0000256" key="3">
    <source>
        <dbReference type="ARBA" id="ARBA00011886"/>
    </source>
</evidence>
<keyword evidence="5" id="KW-0808">Transferase</keyword>
<dbReference type="UniPathway" id="UPA00606"/>
<evidence type="ECO:0000313" key="8">
    <source>
        <dbReference type="EMBL" id="KAG5460989.1"/>
    </source>
</evidence>
<dbReference type="PANTHER" id="PTHR11904:SF9">
    <property type="entry name" value="PURINE NUCLEOSIDE PHOSPHORYLASE-RELATED"/>
    <property type="match status" value="1"/>
</dbReference>
<dbReference type="InterPro" id="IPR011268">
    <property type="entry name" value="Purine_phosphorylase"/>
</dbReference>
<evidence type="ECO:0000259" key="7">
    <source>
        <dbReference type="Pfam" id="PF01048"/>
    </source>
</evidence>
<comment type="caution">
    <text evidence="8">The sequence shown here is derived from an EMBL/GenBank/DDBJ whole genome shotgun (WGS) entry which is preliminary data.</text>
</comment>
<dbReference type="GO" id="GO:0004731">
    <property type="term" value="F:purine-nucleoside phosphorylase activity"/>
    <property type="evidence" value="ECO:0007669"/>
    <property type="project" value="UniProtKB-EC"/>
</dbReference>
<organism evidence="8 9">
    <name type="scientific">Olpidium bornovanus</name>
    <dbReference type="NCBI Taxonomy" id="278681"/>
    <lineage>
        <taxon>Eukaryota</taxon>
        <taxon>Fungi</taxon>
        <taxon>Fungi incertae sedis</taxon>
        <taxon>Olpidiomycota</taxon>
        <taxon>Olpidiomycotina</taxon>
        <taxon>Olpidiomycetes</taxon>
        <taxon>Olpidiales</taxon>
        <taxon>Olpidiaceae</taxon>
        <taxon>Olpidium</taxon>
    </lineage>
</organism>
<dbReference type="EC" id="2.4.2.1" evidence="3"/>
<comment type="similarity">
    <text evidence="2">Belongs to the PNP/MTAP phosphorylase family.</text>
</comment>
<evidence type="ECO:0000256" key="1">
    <source>
        <dbReference type="ARBA" id="ARBA00005058"/>
    </source>
</evidence>